<proteinExistence type="predicted"/>
<dbReference type="InterPro" id="IPR039076">
    <property type="entry name" value="DivIC"/>
</dbReference>
<evidence type="ECO:0000256" key="1">
    <source>
        <dbReference type="SAM" id="Phobius"/>
    </source>
</evidence>
<organism evidence="2 3">
    <name type="scientific">Gottfriedia endophytica</name>
    <dbReference type="NCBI Taxonomy" id="2820819"/>
    <lineage>
        <taxon>Bacteria</taxon>
        <taxon>Bacillati</taxon>
        <taxon>Bacillota</taxon>
        <taxon>Bacilli</taxon>
        <taxon>Bacillales</taxon>
        <taxon>Bacillaceae</taxon>
        <taxon>Gottfriedia</taxon>
    </lineage>
</organism>
<keyword evidence="1" id="KW-1133">Transmembrane helix</keyword>
<gene>
    <name evidence="2" type="ORF">J5Y03_03920</name>
</gene>
<comment type="caution">
    <text evidence="2">The sequence shown here is derived from an EMBL/GenBank/DDBJ whole genome shotgun (WGS) entry which is preliminary data.</text>
</comment>
<dbReference type="Pfam" id="PF04977">
    <property type="entry name" value="DivIC"/>
    <property type="match status" value="1"/>
</dbReference>
<evidence type="ECO:0000313" key="2">
    <source>
        <dbReference type="EMBL" id="MBP0724331.1"/>
    </source>
</evidence>
<keyword evidence="1" id="KW-0812">Transmembrane</keyword>
<dbReference type="RefSeq" id="WP_209402742.1">
    <property type="nucleotide sequence ID" value="NZ_JAGIYQ010000002.1"/>
</dbReference>
<sequence>MRAEARKLYNPVREVTQPNIPFRTPELKSKSRLRVHRLILTIMYGTLLLICCIYFFRMNGFEASKNEELNKLKAVQVKQVNIEKELNRQIRLLNDPDYIANYARNEYLVSKDGETLYIVPKAEENHNKN</sequence>
<evidence type="ECO:0000313" key="3">
    <source>
        <dbReference type="Proteomes" id="UP000682134"/>
    </source>
</evidence>
<reference evidence="2" key="1">
    <citation type="submission" date="2021-04" db="EMBL/GenBank/DDBJ databases">
        <title>Genome seq and assembly of Bacillus sp.</title>
        <authorList>
            <person name="Chhetri G."/>
        </authorList>
    </citation>
    <scope>NUCLEOTIDE SEQUENCE</scope>
    <source>
        <strain evidence="2">RG28</strain>
    </source>
</reference>
<dbReference type="PANTHER" id="PTHR40027">
    <property type="entry name" value="CELL DIVISION PROTEIN DIVIC"/>
    <property type="match status" value="1"/>
</dbReference>
<dbReference type="Proteomes" id="UP000682134">
    <property type="component" value="Unassembled WGS sequence"/>
</dbReference>
<dbReference type="GO" id="GO:0051301">
    <property type="term" value="P:cell division"/>
    <property type="evidence" value="ECO:0007669"/>
    <property type="project" value="InterPro"/>
</dbReference>
<keyword evidence="1" id="KW-0472">Membrane</keyword>
<dbReference type="PANTHER" id="PTHR40027:SF1">
    <property type="entry name" value="CELL DIVISION PROTEIN DIVIC"/>
    <property type="match status" value="1"/>
</dbReference>
<dbReference type="InterPro" id="IPR007060">
    <property type="entry name" value="FtsL/DivIC"/>
</dbReference>
<name>A0A940NP62_9BACI</name>
<protein>
    <submittedName>
        <fullName evidence="2">Septum formation initiator family protein</fullName>
    </submittedName>
</protein>
<keyword evidence="3" id="KW-1185">Reference proteome</keyword>
<accession>A0A940NP62</accession>
<dbReference type="AlphaFoldDB" id="A0A940NP62"/>
<feature type="transmembrane region" description="Helical" evidence="1">
    <location>
        <begin position="38"/>
        <end position="56"/>
    </location>
</feature>
<dbReference type="EMBL" id="JAGIYQ010000002">
    <property type="protein sequence ID" value="MBP0724331.1"/>
    <property type="molecule type" value="Genomic_DNA"/>
</dbReference>